<reference evidence="1 2" key="1">
    <citation type="journal article" date="2022" name="bioRxiv">
        <title>The genome of the oomycete Peronosclerospora sorghi, a cosmopolitan pathogen of maize and sorghum, is inflated with dispersed pseudogenes.</title>
        <authorList>
            <person name="Fletcher K."/>
            <person name="Martin F."/>
            <person name="Isakeit T."/>
            <person name="Cavanaugh K."/>
            <person name="Magill C."/>
            <person name="Michelmore R."/>
        </authorList>
    </citation>
    <scope>NUCLEOTIDE SEQUENCE [LARGE SCALE GENOMIC DNA]</scope>
    <source>
        <strain evidence="1">P6</strain>
    </source>
</reference>
<dbReference type="EMBL" id="CM047587">
    <property type="protein sequence ID" value="KAI9906974.1"/>
    <property type="molecule type" value="Genomic_DNA"/>
</dbReference>
<sequence>MAAIRSSDISTNLMWHTHYKEGFNHSANDEIVRAIAARKLLKANDVTNDEDRMTSIVSSVKNILKNESDVDALKSILSRTSRT</sequence>
<proteinExistence type="predicted"/>
<accession>A0ACC0VKF3</accession>
<name>A0ACC0VKF3_9STRA</name>
<keyword evidence="2" id="KW-1185">Reference proteome</keyword>
<evidence type="ECO:0000313" key="1">
    <source>
        <dbReference type="EMBL" id="KAI9906974.1"/>
    </source>
</evidence>
<dbReference type="Proteomes" id="UP001163321">
    <property type="component" value="Chromosome 8"/>
</dbReference>
<gene>
    <name evidence="1" type="ORF">PsorP6_003567</name>
</gene>
<comment type="caution">
    <text evidence="1">The sequence shown here is derived from an EMBL/GenBank/DDBJ whole genome shotgun (WGS) entry which is preliminary data.</text>
</comment>
<evidence type="ECO:0000313" key="2">
    <source>
        <dbReference type="Proteomes" id="UP001163321"/>
    </source>
</evidence>
<organism evidence="1 2">
    <name type="scientific">Peronosclerospora sorghi</name>
    <dbReference type="NCBI Taxonomy" id="230839"/>
    <lineage>
        <taxon>Eukaryota</taxon>
        <taxon>Sar</taxon>
        <taxon>Stramenopiles</taxon>
        <taxon>Oomycota</taxon>
        <taxon>Peronosporomycetes</taxon>
        <taxon>Peronosporales</taxon>
        <taxon>Peronosporaceae</taxon>
        <taxon>Peronosclerospora</taxon>
    </lineage>
</organism>
<protein>
    <submittedName>
        <fullName evidence="1">Uncharacterized protein</fullName>
    </submittedName>
</protein>